<evidence type="ECO:0000313" key="2">
    <source>
        <dbReference type="Proteomes" id="UP001152888"/>
    </source>
</evidence>
<accession>A0A9P0JLT6</accession>
<keyword evidence="2" id="KW-1185">Reference proteome</keyword>
<protein>
    <submittedName>
        <fullName evidence="1">Uncharacterized protein</fullName>
    </submittedName>
</protein>
<gene>
    <name evidence="1" type="ORF">ACAOBT_LOCUS1982</name>
</gene>
<organism evidence="1 2">
    <name type="scientific">Acanthoscelides obtectus</name>
    <name type="common">Bean weevil</name>
    <name type="synonym">Bruchus obtectus</name>
    <dbReference type="NCBI Taxonomy" id="200917"/>
    <lineage>
        <taxon>Eukaryota</taxon>
        <taxon>Metazoa</taxon>
        <taxon>Ecdysozoa</taxon>
        <taxon>Arthropoda</taxon>
        <taxon>Hexapoda</taxon>
        <taxon>Insecta</taxon>
        <taxon>Pterygota</taxon>
        <taxon>Neoptera</taxon>
        <taxon>Endopterygota</taxon>
        <taxon>Coleoptera</taxon>
        <taxon>Polyphaga</taxon>
        <taxon>Cucujiformia</taxon>
        <taxon>Chrysomeloidea</taxon>
        <taxon>Chrysomelidae</taxon>
        <taxon>Bruchinae</taxon>
        <taxon>Bruchini</taxon>
        <taxon>Acanthoscelides</taxon>
    </lineage>
</organism>
<dbReference type="Proteomes" id="UP001152888">
    <property type="component" value="Unassembled WGS sequence"/>
</dbReference>
<sequence length="76" mass="8800">MEKSQKSFVCFKKNIELPCVHSFSRYYSSGIHTQNYYKQSKNSKTDQVTYTKAAPLNGNIRPYVNFDKIQKLKGDG</sequence>
<reference evidence="1" key="1">
    <citation type="submission" date="2022-03" db="EMBL/GenBank/DDBJ databases">
        <authorList>
            <person name="Sayadi A."/>
        </authorList>
    </citation>
    <scope>NUCLEOTIDE SEQUENCE</scope>
</reference>
<dbReference type="EMBL" id="CAKOFQ010006669">
    <property type="protein sequence ID" value="CAH1957239.1"/>
    <property type="molecule type" value="Genomic_DNA"/>
</dbReference>
<proteinExistence type="predicted"/>
<dbReference type="AlphaFoldDB" id="A0A9P0JLT6"/>
<evidence type="ECO:0000313" key="1">
    <source>
        <dbReference type="EMBL" id="CAH1957239.1"/>
    </source>
</evidence>
<comment type="caution">
    <text evidence="1">The sequence shown here is derived from an EMBL/GenBank/DDBJ whole genome shotgun (WGS) entry which is preliminary data.</text>
</comment>
<name>A0A9P0JLT6_ACAOB</name>